<evidence type="ECO:0000259" key="4">
    <source>
        <dbReference type="Pfam" id="PF14678"/>
    </source>
</evidence>
<dbReference type="PANTHER" id="PTHR21818">
    <property type="entry name" value="BC025462 PROTEIN"/>
    <property type="match status" value="1"/>
</dbReference>
<evidence type="ECO:0000259" key="3">
    <source>
        <dbReference type="Pfam" id="PF14676"/>
    </source>
</evidence>
<dbReference type="PANTHER" id="PTHR21818:SF0">
    <property type="entry name" value="FANCONI ANEMIA GROUP I PROTEIN"/>
    <property type="match status" value="1"/>
</dbReference>
<feature type="region of interest" description="Disordered" evidence="1">
    <location>
        <begin position="1332"/>
        <end position="1362"/>
    </location>
</feature>
<dbReference type="Pfam" id="PF14679">
    <property type="entry name" value="FANCI_HD1"/>
    <property type="match status" value="1"/>
</dbReference>
<evidence type="ECO:0000259" key="6">
    <source>
        <dbReference type="Pfam" id="PF14680"/>
    </source>
</evidence>
<dbReference type="InterPro" id="IPR029314">
    <property type="entry name" value="FANCI_S4"/>
</dbReference>
<evidence type="ECO:0000256" key="1">
    <source>
        <dbReference type="SAM" id="MobiDB-lite"/>
    </source>
</evidence>
<dbReference type="GO" id="GO:0070182">
    <property type="term" value="F:DNA polymerase binding"/>
    <property type="evidence" value="ECO:0007669"/>
    <property type="project" value="TreeGrafter"/>
</dbReference>
<feature type="domain" description="FANCI helical" evidence="5">
    <location>
        <begin position="334"/>
        <end position="408"/>
    </location>
</feature>
<keyword evidence="8" id="KW-1185">Reference proteome</keyword>
<dbReference type="Pfam" id="PF14680">
    <property type="entry name" value="FANCI_HD2"/>
    <property type="match status" value="1"/>
</dbReference>
<dbReference type="Pfam" id="PF14675">
    <property type="entry name" value="FANCI_S1"/>
    <property type="match status" value="1"/>
</dbReference>
<dbReference type="InterPro" id="IPR029308">
    <property type="entry name" value="FANCI_S1"/>
</dbReference>
<evidence type="ECO:0000313" key="7">
    <source>
        <dbReference type="EMBL" id="KAJ1647035.1"/>
    </source>
</evidence>
<feature type="domain" description="FANCI solenoid 1" evidence="2">
    <location>
        <begin position="204"/>
        <end position="330"/>
    </location>
</feature>
<feature type="domain" description="FANCI helical" evidence="6">
    <location>
        <begin position="609"/>
        <end position="785"/>
    </location>
</feature>
<dbReference type="InterPro" id="IPR029310">
    <property type="entry name" value="FANCI_HD1"/>
</dbReference>
<accession>A0A9W7XNU6</accession>
<feature type="region of interest" description="Disordered" evidence="1">
    <location>
        <begin position="178"/>
        <end position="201"/>
    </location>
</feature>
<dbReference type="Proteomes" id="UP001145021">
    <property type="component" value="Unassembled WGS sequence"/>
</dbReference>
<dbReference type="GO" id="GO:0006281">
    <property type="term" value="P:DNA repair"/>
    <property type="evidence" value="ECO:0007669"/>
    <property type="project" value="InterPro"/>
</dbReference>
<organism evidence="7 8">
    <name type="scientific">Coemansia asiatica</name>
    <dbReference type="NCBI Taxonomy" id="1052880"/>
    <lineage>
        <taxon>Eukaryota</taxon>
        <taxon>Fungi</taxon>
        <taxon>Fungi incertae sedis</taxon>
        <taxon>Zoopagomycota</taxon>
        <taxon>Kickxellomycotina</taxon>
        <taxon>Kickxellomycetes</taxon>
        <taxon>Kickxellales</taxon>
        <taxon>Kickxellaceae</taxon>
        <taxon>Coemansia</taxon>
    </lineage>
</organism>
<reference evidence="7" key="1">
    <citation type="submission" date="2022-07" db="EMBL/GenBank/DDBJ databases">
        <title>Phylogenomic reconstructions and comparative analyses of Kickxellomycotina fungi.</title>
        <authorList>
            <person name="Reynolds N.K."/>
            <person name="Stajich J.E."/>
            <person name="Barry K."/>
            <person name="Grigoriev I.V."/>
            <person name="Crous P."/>
            <person name="Smith M.E."/>
        </authorList>
    </citation>
    <scope>NUCLEOTIDE SEQUENCE</scope>
    <source>
        <strain evidence="7">NBRC 105413</strain>
    </source>
</reference>
<feature type="domain" description="FANCI solenoid 4" evidence="4">
    <location>
        <begin position="1182"/>
        <end position="1418"/>
    </location>
</feature>
<dbReference type="InterPro" id="IPR029312">
    <property type="entry name" value="FANCI_HD2"/>
</dbReference>
<feature type="region of interest" description="Disordered" evidence="1">
    <location>
        <begin position="1445"/>
        <end position="1546"/>
    </location>
</feature>
<dbReference type="EMBL" id="JANBOH010000041">
    <property type="protein sequence ID" value="KAJ1647035.1"/>
    <property type="molecule type" value="Genomic_DNA"/>
</dbReference>
<dbReference type="InterPro" id="IPR026171">
    <property type="entry name" value="FANCI"/>
</dbReference>
<dbReference type="Pfam" id="PF14678">
    <property type="entry name" value="FANCI_S4"/>
    <property type="match status" value="1"/>
</dbReference>
<dbReference type="InterPro" id="IPR029315">
    <property type="entry name" value="FANCI_S2"/>
</dbReference>
<comment type="caution">
    <text evidence="7">The sequence shown here is derived from an EMBL/GenBank/DDBJ whole genome shotgun (WGS) entry which is preliminary data.</text>
</comment>
<gene>
    <name evidence="7" type="ORF">LPJ64_001563</name>
</gene>
<sequence>MTQTTNSELAEQVVQLGRQNSLLEIGKLLQSLDENVLYSLVESDLDDQTSAASGATLAGAGFSAATLFMFKGASALIENGQAATGTQILGTIASACVSQICEDDPKDQKESGRRWAAVCDKLLEILPQLGPRTIIDTSFRILAELKSCGSTPNVLHGLLPMLLDALGTVGIVEITGSGDSMRAQNNDGNDNDDDADGTGDSITRTGNELKSYWVDSACSYRWDARASVAVCALLREISLEEPHMVERVGQRMIRQLQLVDLTELPAMVYQLLLFARHGLKRMILDGIFGFFDSIDDKQPSSEADPEAHKRWRELGDIEGTVMHHFSYSVKQDFELGNALIAYARERSEGSGGGSLSTLSFACLLTLARIHRFEDSVTSLLRTIVMKGIHDSLTLQATLWARPYLPPPAFIPQNLLAPVVARAAYGWDQVAQTLVQLSLNVIDFSVGAQRRAAYGSAACTEARLVCKNALRSAFASHEFVRAELLGQILSRFVFQADSHQHFVDLLSDLVADDADLVRPYASKIVDIFDSISVVSPASIEQLLDATAPLFLEDASLRSSLTLVLRKILFAQSFDDRKTALSGLFVLAKQHMSALDAFEQQTGSSAGLDSRSRRRVDELLSASLEILGLLRRCLTQQPEVRAVSYEKLAQLLDAPFVGRSSVLTSALNEIFRSEFSKYYCRDKSFDSPINVQMCINSNTCKVTMPVANFLQCFSKLTLAHSTADPGSSRVFLDEWNDICDRFSNVQIEDFELDPTGDYMLSSPYGLRNFNTALLVIGCLDACLGHALLYGVQRVGSDNHTLSNGALSIDRPELAMELFSKFCRFSDVLMSRCLDDRKKRIIGSMDELSTMSLPTVVRILRAILPEYNGRGSTSINNNMSDKTIALWSANNRLIRYLLELALACVQRRSSIGFSAGAARSIPPVPEVRAVLELAFAVYFGAIAYYCSAGSLDELDMPSYLQSKGSKSRSVLYLCCEILGTCASNLCDRSMLDCLPMVLARPWSATFSPVVEPKDACSDMCSLVTSLWNAVKLLMAQRPMAIKESVSILAIIQILAGRLADIATSADSSERDSDQCIRQAIDSLKMCASKVVDIINNDITGDIGLVKAVISLFVRCQPFSQQLAADGGMRGIGWSDSSSAAPPPFEISSLDGNEMAPINHLVVSASSASRFLFNEMESTDEDGVEPDLEIYTARMIPAIVVSITAWIKSELHQVNWAVTHLKRSVQVELSERESVNAEEDLHKSIAAERRICLRITALAHIMMHLLKTSWPKASNDIVLRSFQEMHKTLGALTRIKINSPDLPITEAYIDVLSLICSDLNTEAYAMLIEKYGNNSTEDSMAGGKGNNNKGKGKEKDTKSKLAGTSKSSKSQVLKVSTLVSSLVFQIETTEKYVVQLGKKFKTPLSHYLKRSTARDFRIETNAIPEPMAHVDNANIYSDEAAANVNGQATETGLEDQDERESNAVLEEDVEVSEDNSSPSTEVMDLIDIDAGHRGFESDNEEEEEEEEEDEEAEEDDDEEDDEDDKEDKDEEDNENMVLDSYPRRKKARKH</sequence>
<evidence type="ECO:0000313" key="8">
    <source>
        <dbReference type="Proteomes" id="UP001145021"/>
    </source>
</evidence>
<feature type="domain" description="FANCI solenoid 2" evidence="3">
    <location>
        <begin position="429"/>
        <end position="582"/>
    </location>
</feature>
<feature type="compositionally biased region" description="Acidic residues" evidence="1">
    <location>
        <begin position="1493"/>
        <end position="1530"/>
    </location>
</feature>
<proteinExistence type="predicted"/>
<dbReference type="Pfam" id="PF14676">
    <property type="entry name" value="FANCI_S2"/>
    <property type="match status" value="1"/>
</dbReference>
<evidence type="ECO:0000259" key="2">
    <source>
        <dbReference type="Pfam" id="PF14675"/>
    </source>
</evidence>
<name>A0A9W7XNU6_9FUNG</name>
<protein>
    <submittedName>
        <fullName evidence="7">Uncharacterized protein</fullName>
    </submittedName>
</protein>
<evidence type="ECO:0000259" key="5">
    <source>
        <dbReference type="Pfam" id="PF14679"/>
    </source>
</evidence>